<dbReference type="GO" id="GO:0005634">
    <property type="term" value="C:nucleus"/>
    <property type="evidence" value="ECO:0007669"/>
    <property type="project" value="UniProtKB-SubCell"/>
</dbReference>
<dbReference type="InterPro" id="IPR001611">
    <property type="entry name" value="Leu-rich_rpt"/>
</dbReference>
<dbReference type="InterPro" id="IPR003591">
    <property type="entry name" value="Leu-rich_rpt_typical-subtyp"/>
</dbReference>
<dbReference type="Proteomes" id="UP000221165">
    <property type="component" value="Unassembled WGS sequence"/>
</dbReference>
<evidence type="ECO:0000313" key="7">
    <source>
        <dbReference type="Proteomes" id="UP000221165"/>
    </source>
</evidence>
<sequence length="398" mass="44762">MSAVSPPDAEAATMRDDLTRAVAQIAAGSACGAMSSAVCADGMSHHEQATDDSDMEARTSVGREDPEGITYQRLGVDLELKQTDEDLSFQTSRIHRIENLELCPRLKNLELNANDIEKIENLEVVPELEQLELYQNRIRKIENLETLVHLRVLDLSFNKIRKIEGLERLGQLVKLYLSSNRIENVEGLESLLKLELLELGSNRIRNVVGIGQLTNLKELWLGKNKLTSMRLPFLPKLQRLSLQSNRLTTWDVRLFDDCPALEELYLSHNQLPGEIPGEIRHLRKLKIFDIGVNAIGNIEAAAQLPELQELWMNNNKIETLEGVKCLRGVGSLHTLYLEGNPVQANLGPSYRQNLVKILPQLRQLDALLLSEKVNVIEQPLSGKVGSTRKPKSIMKHDD</sequence>
<accession>A0A2C6LIQ1</accession>
<gene>
    <name evidence="6" type="ORF">CSUI_000099</name>
</gene>
<dbReference type="PROSITE" id="PS51450">
    <property type="entry name" value="LRR"/>
    <property type="match status" value="6"/>
</dbReference>
<reference evidence="6 7" key="1">
    <citation type="journal article" date="2017" name="Int. J. Parasitol.">
        <title>The genome of the protozoan parasite Cystoisospora suis and a reverse vaccinology approach to identify vaccine candidates.</title>
        <authorList>
            <person name="Palmieri N."/>
            <person name="Shrestha A."/>
            <person name="Ruttkowski B."/>
            <person name="Beck T."/>
            <person name="Vogl C."/>
            <person name="Tomley F."/>
            <person name="Blake D.P."/>
            <person name="Joachim A."/>
        </authorList>
    </citation>
    <scope>NUCLEOTIDE SEQUENCE [LARGE SCALE GENOMIC DNA]</scope>
    <source>
        <strain evidence="6 7">Wien I</strain>
    </source>
</reference>
<dbReference type="EMBL" id="MIGC01000043">
    <property type="protein sequence ID" value="PHJ26046.1"/>
    <property type="molecule type" value="Genomic_DNA"/>
</dbReference>
<proteinExistence type="inferred from homology"/>
<protein>
    <submittedName>
        <fullName evidence="6">Leucine-rich repeat protein lrr1</fullName>
    </submittedName>
</protein>
<dbReference type="GeneID" id="94423544"/>
<comment type="similarity">
    <text evidence="5">Belongs to the SDS22 family.</text>
</comment>
<evidence type="ECO:0000256" key="5">
    <source>
        <dbReference type="ARBA" id="ARBA00023460"/>
    </source>
</evidence>
<dbReference type="OrthoDB" id="7451790at2759"/>
<evidence type="ECO:0000256" key="4">
    <source>
        <dbReference type="ARBA" id="ARBA00023242"/>
    </source>
</evidence>
<keyword evidence="3" id="KW-0677">Repeat</keyword>
<evidence type="ECO:0000256" key="3">
    <source>
        <dbReference type="ARBA" id="ARBA00022737"/>
    </source>
</evidence>
<evidence type="ECO:0000256" key="1">
    <source>
        <dbReference type="ARBA" id="ARBA00004123"/>
    </source>
</evidence>
<dbReference type="VEuPathDB" id="ToxoDB:CSUI_000099"/>
<dbReference type="RefSeq" id="XP_067927692.1">
    <property type="nucleotide sequence ID" value="XM_068060333.1"/>
</dbReference>
<keyword evidence="7" id="KW-1185">Reference proteome</keyword>
<dbReference type="Gene3D" id="3.80.10.10">
    <property type="entry name" value="Ribonuclease Inhibitor"/>
    <property type="match status" value="2"/>
</dbReference>
<dbReference type="SMART" id="SM00365">
    <property type="entry name" value="LRR_SD22"/>
    <property type="match status" value="8"/>
</dbReference>
<dbReference type="SMART" id="SM00368">
    <property type="entry name" value="LRR_RI"/>
    <property type="match status" value="3"/>
</dbReference>
<keyword evidence="2" id="KW-0433">Leucine-rich repeat</keyword>
<dbReference type="Pfam" id="PF12799">
    <property type="entry name" value="LRR_4"/>
    <property type="match status" value="1"/>
</dbReference>
<dbReference type="PANTHER" id="PTHR45973">
    <property type="entry name" value="PROTEIN PHOSPHATASE 1 REGULATORY SUBUNIT SDS22-RELATED"/>
    <property type="match status" value="1"/>
</dbReference>
<comment type="caution">
    <text evidence="6">The sequence shown here is derived from an EMBL/GenBank/DDBJ whole genome shotgun (WGS) entry which is preliminary data.</text>
</comment>
<dbReference type="SUPFAM" id="SSF52058">
    <property type="entry name" value="L domain-like"/>
    <property type="match status" value="1"/>
</dbReference>
<comment type="subcellular location">
    <subcellularLocation>
        <location evidence="1">Nucleus</location>
    </subcellularLocation>
</comment>
<dbReference type="Pfam" id="PF13855">
    <property type="entry name" value="LRR_8"/>
    <property type="match status" value="1"/>
</dbReference>
<name>A0A2C6LIQ1_9APIC</name>
<dbReference type="SMART" id="SM00369">
    <property type="entry name" value="LRR_TYP"/>
    <property type="match status" value="6"/>
</dbReference>
<dbReference type="AlphaFoldDB" id="A0A2C6LIQ1"/>
<organism evidence="6 7">
    <name type="scientific">Cystoisospora suis</name>
    <dbReference type="NCBI Taxonomy" id="483139"/>
    <lineage>
        <taxon>Eukaryota</taxon>
        <taxon>Sar</taxon>
        <taxon>Alveolata</taxon>
        <taxon>Apicomplexa</taxon>
        <taxon>Conoidasida</taxon>
        <taxon>Coccidia</taxon>
        <taxon>Eucoccidiorida</taxon>
        <taxon>Eimeriorina</taxon>
        <taxon>Sarcocystidae</taxon>
        <taxon>Cystoisospora</taxon>
    </lineage>
</organism>
<dbReference type="InterPro" id="IPR050576">
    <property type="entry name" value="Cilia_flagella_integrity"/>
</dbReference>
<evidence type="ECO:0000256" key="2">
    <source>
        <dbReference type="ARBA" id="ARBA00022614"/>
    </source>
</evidence>
<keyword evidence="4" id="KW-0539">Nucleus</keyword>
<dbReference type="InterPro" id="IPR025875">
    <property type="entry name" value="Leu-rich_rpt_4"/>
</dbReference>
<dbReference type="PANTHER" id="PTHR45973:SF23">
    <property type="entry name" value="PROTEIN PHOSPHATASE 1 REGULATORY SUBUNIT 7"/>
    <property type="match status" value="1"/>
</dbReference>
<dbReference type="InterPro" id="IPR032675">
    <property type="entry name" value="LRR_dom_sf"/>
</dbReference>
<evidence type="ECO:0000313" key="6">
    <source>
        <dbReference type="EMBL" id="PHJ26046.1"/>
    </source>
</evidence>